<dbReference type="InterPro" id="IPR012334">
    <property type="entry name" value="Pectin_lyas_fold"/>
</dbReference>
<evidence type="ECO:0000256" key="5">
    <source>
        <dbReference type="ARBA" id="ARBA00023085"/>
    </source>
</evidence>
<evidence type="ECO:0000256" key="3">
    <source>
        <dbReference type="ARBA" id="ARBA00022512"/>
    </source>
</evidence>
<dbReference type="EC" id="3.1.1.11" evidence="8"/>
<evidence type="ECO:0000256" key="6">
    <source>
        <dbReference type="ARBA" id="ARBA00023316"/>
    </source>
</evidence>
<dbReference type="Gene3D" id="2.160.20.10">
    <property type="entry name" value="Single-stranded right-handed beta-helix, Pectin lyase-like"/>
    <property type="match status" value="1"/>
</dbReference>
<dbReference type="PANTHER" id="PTHR31707">
    <property type="entry name" value="PECTINESTERASE"/>
    <property type="match status" value="1"/>
</dbReference>
<dbReference type="PROSITE" id="PS00800">
    <property type="entry name" value="PECTINESTERASE_1"/>
    <property type="match status" value="1"/>
</dbReference>
<reference evidence="11" key="1">
    <citation type="submission" date="2024-07" db="EMBL/GenBank/DDBJ databases">
        <title>Two chromosome-level genome assemblies of Korean endemic species Abeliophyllum distichum and Forsythia ovata (Oleaceae).</title>
        <authorList>
            <person name="Jang H."/>
        </authorList>
    </citation>
    <scope>NUCLEOTIDE SEQUENCE [LARGE SCALE GENOMIC DNA]</scope>
</reference>
<name>A0ABD1RKX0_9LAMI</name>
<dbReference type="GO" id="GO:0045490">
    <property type="term" value="P:pectin catabolic process"/>
    <property type="evidence" value="ECO:0007669"/>
    <property type="project" value="UniProtKB-UniRule"/>
</dbReference>
<dbReference type="InterPro" id="IPR000070">
    <property type="entry name" value="Pectinesterase_cat"/>
</dbReference>
<dbReference type="Proteomes" id="UP001604277">
    <property type="component" value="Unassembled WGS sequence"/>
</dbReference>
<evidence type="ECO:0000256" key="2">
    <source>
        <dbReference type="ARBA" id="ARBA00005184"/>
    </source>
</evidence>
<keyword evidence="8" id="KW-0964">Secreted</keyword>
<gene>
    <name evidence="10" type="ORF">Fot_42083</name>
</gene>
<proteinExistence type="predicted"/>
<evidence type="ECO:0000313" key="11">
    <source>
        <dbReference type="Proteomes" id="UP001604277"/>
    </source>
</evidence>
<dbReference type="SUPFAM" id="SSF51126">
    <property type="entry name" value="Pectin lyase-like"/>
    <property type="match status" value="1"/>
</dbReference>
<feature type="domain" description="Pectinesterase catalytic" evidence="9">
    <location>
        <begin position="50"/>
        <end position="188"/>
    </location>
</feature>
<dbReference type="Pfam" id="PF01095">
    <property type="entry name" value="Pectinesterase"/>
    <property type="match status" value="1"/>
</dbReference>
<keyword evidence="6 8" id="KW-0961">Cell wall biogenesis/degradation</keyword>
<protein>
    <recommendedName>
        <fullName evidence="8">Pectinesterase</fullName>
        <ecNumber evidence="8">3.1.1.11</ecNumber>
    </recommendedName>
</protein>
<dbReference type="AlphaFoldDB" id="A0ABD1RKX0"/>
<evidence type="ECO:0000256" key="7">
    <source>
        <dbReference type="ARBA" id="ARBA00047928"/>
    </source>
</evidence>
<organism evidence="10 11">
    <name type="scientific">Forsythia ovata</name>
    <dbReference type="NCBI Taxonomy" id="205694"/>
    <lineage>
        <taxon>Eukaryota</taxon>
        <taxon>Viridiplantae</taxon>
        <taxon>Streptophyta</taxon>
        <taxon>Embryophyta</taxon>
        <taxon>Tracheophyta</taxon>
        <taxon>Spermatophyta</taxon>
        <taxon>Magnoliopsida</taxon>
        <taxon>eudicotyledons</taxon>
        <taxon>Gunneridae</taxon>
        <taxon>Pentapetalae</taxon>
        <taxon>asterids</taxon>
        <taxon>lamiids</taxon>
        <taxon>Lamiales</taxon>
        <taxon>Oleaceae</taxon>
        <taxon>Forsythieae</taxon>
        <taxon>Forsythia</taxon>
    </lineage>
</organism>
<evidence type="ECO:0000256" key="8">
    <source>
        <dbReference type="RuleBase" id="RU000589"/>
    </source>
</evidence>
<evidence type="ECO:0000256" key="1">
    <source>
        <dbReference type="ARBA" id="ARBA00004191"/>
    </source>
</evidence>
<dbReference type="GO" id="GO:0030599">
    <property type="term" value="F:pectinesterase activity"/>
    <property type="evidence" value="ECO:0007669"/>
    <property type="project" value="UniProtKB-UniRule"/>
</dbReference>
<comment type="function">
    <text evidence="8">Acts in the modification of cell walls via demethylesterification of cell wall pectin.</text>
</comment>
<sequence length="355" mass="39851">MYNPIGYERREVCFTDTNEFFEKSSYKPLTWLSKAKRKLLSAGPASLKPNAVVAQDGSGTFKTINEAVATISKKNNQTFVIFVKAGIYKEIVIIPKKMNKIVLIGEGPTKTISTRTLSTDFSQETKVGSTAGVNSEATNSVMQNFWESAMASTLDDEEETRRDIRFENTVGANKHQAVAIKISGDKAIERLLGAALGTLVMGVVVFEQRRSIYSTISQLQSQPREPIFGRKSRLELAHVRNEAVDKTLGPEIFVRLMNSIHWCILRVEFRHHYGICRLIQAAELKSHKKNKPSNRAVWDALLDHPSRKIYIWDSFALDPDDVTNIQGKYGDFNYGAKILRYVVPCGGLIICSRTI</sequence>
<dbReference type="GO" id="GO:0042545">
    <property type="term" value="P:cell wall modification"/>
    <property type="evidence" value="ECO:0007669"/>
    <property type="project" value="UniProtKB-UniRule"/>
</dbReference>
<evidence type="ECO:0000256" key="4">
    <source>
        <dbReference type="ARBA" id="ARBA00022801"/>
    </source>
</evidence>
<keyword evidence="11" id="KW-1185">Reference proteome</keyword>
<comment type="pathway">
    <text evidence="2 8">Glycan metabolism; pectin degradation; 2-dehydro-3-deoxy-D-gluconate from pectin: step 1/5.</text>
</comment>
<dbReference type="EMBL" id="JBFOLJ010000012">
    <property type="protein sequence ID" value="KAL2488791.1"/>
    <property type="molecule type" value="Genomic_DNA"/>
</dbReference>
<keyword evidence="4 8" id="KW-0378">Hydrolase</keyword>
<comment type="catalytic activity">
    <reaction evidence="7 8">
        <text>[(1-&gt;4)-alpha-D-galacturonosyl methyl ester](n) + n H2O = [(1-&gt;4)-alpha-D-galacturonosyl](n) + n methanol + n H(+)</text>
        <dbReference type="Rhea" id="RHEA:22380"/>
        <dbReference type="Rhea" id="RHEA-COMP:14570"/>
        <dbReference type="Rhea" id="RHEA-COMP:14573"/>
        <dbReference type="ChEBI" id="CHEBI:15377"/>
        <dbReference type="ChEBI" id="CHEBI:15378"/>
        <dbReference type="ChEBI" id="CHEBI:17790"/>
        <dbReference type="ChEBI" id="CHEBI:140522"/>
        <dbReference type="ChEBI" id="CHEBI:140523"/>
        <dbReference type="EC" id="3.1.1.11"/>
    </reaction>
</comment>
<evidence type="ECO:0000259" key="9">
    <source>
        <dbReference type="Pfam" id="PF01095"/>
    </source>
</evidence>
<comment type="subcellular location">
    <subcellularLocation>
        <location evidence="1 8">Secreted</location>
        <location evidence="1 8">Cell wall</location>
    </subcellularLocation>
</comment>
<comment type="caution">
    <text evidence="10">The sequence shown here is derived from an EMBL/GenBank/DDBJ whole genome shotgun (WGS) entry which is preliminary data.</text>
</comment>
<keyword evidence="3 8" id="KW-0134">Cell wall</keyword>
<accession>A0ABD1RKX0</accession>
<dbReference type="InterPro" id="IPR011050">
    <property type="entry name" value="Pectin_lyase_fold/virulence"/>
</dbReference>
<keyword evidence="5 8" id="KW-0063">Aspartyl esterase</keyword>
<evidence type="ECO:0000313" key="10">
    <source>
        <dbReference type="EMBL" id="KAL2488791.1"/>
    </source>
</evidence>
<dbReference type="InterPro" id="IPR018040">
    <property type="entry name" value="Pectinesterase_Tyr_AS"/>
</dbReference>